<dbReference type="PANTHER" id="PTHR39963">
    <property type="entry name" value="SLL0983 PROTEIN"/>
    <property type="match status" value="1"/>
</dbReference>
<evidence type="ECO:0000313" key="2">
    <source>
        <dbReference type="EMBL" id="MBF5027625.1"/>
    </source>
</evidence>
<dbReference type="Gene3D" id="3.40.50.150">
    <property type="entry name" value="Vaccinia Virus protein VP39"/>
    <property type="match status" value="1"/>
</dbReference>
<reference evidence="2" key="1">
    <citation type="submission" date="2020-11" db="EMBL/GenBank/DDBJ databases">
        <title>Genome seq and assembly of Planobacterium sp.</title>
        <authorList>
            <person name="Chhetri G."/>
        </authorList>
    </citation>
    <scope>NUCLEOTIDE SEQUENCE</scope>
    <source>
        <strain evidence="2">GCR5</strain>
    </source>
</reference>
<comment type="caution">
    <text evidence="2">The sequence shown here is derived from an EMBL/GenBank/DDBJ whole genome shotgun (WGS) entry which is preliminary data.</text>
</comment>
<dbReference type="AlphaFoldDB" id="A0A930YWG9"/>
<sequence>MEREIKTTSDGSKTLYVSTLDECYHSHHGALQEAEHVFIKFGYNLLDNYEINILELGFGTGLNVLVTINSFLQNGKKRKVHYHTLEKYPVSLQEIESLNYPSLFSGSDLSEINQKIHSAPWEEETEIVAGFFLTKYQRDFYELDSIAMPPIDLVYFDCFGARVQPDLWEAPLFTLVHKKMRSGGLLTTYSSKGSVRRLLQELGMEVEKREGPPGKREMITAVKPSE</sequence>
<evidence type="ECO:0000313" key="3">
    <source>
        <dbReference type="Proteomes" id="UP000694480"/>
    </source>
</evidence>
<keyword evidence="3" id="KW-1185">Reference proteome</keyword>
<dbReference type="GO" id="GO:0004808">
    <property type="term" value="F:tRNA (5-methylaminomethyl-2-thiouridylate)(34)-methyltransferase activity"/>
    <property type="evidence" value="ECO:0007669"/>
    <property type="project" value="InterPro"/>
</dbReference>
<dbReference type="Pfam" id="PF05430">
    <property type="entry name" value="Methyltransf_30"/>
    <property type="match status" value="1"/>
</dbReference>
<dbReference type="PANTHER" id="PTHR39963:SF1">
    <property type="entry name" value="MNMC-LIKE METHYLTRANSFERASE DOMAIN-CONTAINING PROTEIN"/>
    <property type="match status" value="1"/>
</dbReference>
<dbReference type="InterPro" id="IPR029063">
    <property type="entry name" value="SAM-dependent_MTases_sf"/>
</dbReference>
<dbReference type="Proteomes" id="UP000694480">
    <property type="component" value="Unassembled WGS sequence"/>
</dbReference>
<proteinExistence type="predicted"/>
<protein>
    <submittedName>
        <fullName evidence="2">tRNA (5-methylaminomethyl-2-thiouridine)(34)-methyltransferase MnmD</fullName>
    </submittedName>
</protein>
<accession>A0A930YWG9</accession>
<feature type="domain" description="MnmC-like methyltransferase" evidence="1">
    <location>
        <begin position="149"/>
        <end position="224"/>
    </location>
</feature>
<organism evidence="2 3">
    <name type="scientific">Planobacterium oryzisoli</name>
    <dbReference type="NCBI Taxonomy" id="2771435"/>
    <lineage>
        <taxon>Bacteria</taxon>
        <taxon>Pseudomonadati</taxon>
        <taxon>Bacteroidota</taxon>
        <taxon>Flavobacteriia</taxon>
        <taxon>Flavobacteriales</taxon>
        <taxon>Weeksellaceae</taxon>
        <taxon>Chryseobacterium group</taxon>
        <taxon>Chryseobacterium</taxon>
    </lineage>
</organism>
<name>A0A930YWG9_9FLAO</name>
<dbReference type="NCBIfam" id="NF033855">
    <property type="entry name" value="tRNA_MNMC2"/>
    <property type="match status" value="1"/>
</dbReference>
<evidence type="ECO:0000259" key="1">
    <source>
        <dbReference type="Pfam" id="PF05430"/>
    </source>
</evidence>
<gene>
    <name evidence="2" type="primary">mnmD</name>
    <name evidence="2" type="ORF">IC612_07420</name>
</gene>
<dbReference type="GO" id="GO:0016645">
    <property type="term" value="F:oxidoreductase activity, acting on the CH-NH group of donors"/>
    <property type="evidence" value="ECO:0007669"/>
    <property type="project" value="InterPro"/>
</dbReference>
<dbReference type="InterPro" id="IPR047785">
    <property type="entry name" value="tRNA_MNMC2"/>
</dbReference>
<dbReference type="EMBL" id="JADKYY010000008">
    <property type="protein sequence ID" value="MBF5027625.1"/>
    <property type="molecule type" value="Genomic_DNA"/>
</dbReference>
<dbReference type="RefSeq" id="WP_194739587.1">
    <property type="nucleotide sequence ID" value="NZ_JADKYY010000008.1"/>
</dbReference>
<dbReference type="SUPFAM" id="SSF53335">
    <property type="entry name" value="S-adenosyl-L-methionine-dependent methyltransferases"/>
    <property type="match status" value="1"/>
</dbReference>
<dbReference type="InterPro" id="IPR008471">
    <property type="entry name" value="MnmC-like_methylTransf"/>
</dbReference>